<keyword evidence="2" id="KW-1185">Reference proteome</keyword>
<dbReference type="EMBL" id="BGPR01000250">
    <property type="protein sequence ID" value="GBM08014.1"/>
    <property type="molecule type" value="Genomic_DNA"/>
</dbReference>
<dbReference type="GO" id="GO:0003676">
    <property type="term" value="F:nucleic acid binding"/>
    <property type="evidence" value="ECO:0007669"/>
    <property type="project" value="InterPro"/>
</dbReference>
<protein>
    <recommendedName>
        <fullName evidence="3">Histone-lysine N-methyltransferase SETMAR</fullName>
    </recommendedName>
</protein>
<dbReference type="Proteomes" id="UP000499080">
    <property type="component" value="Unassembled WGS sequence"/>
</dbReference>
<evidence type="ECO:0008006" key="3">
    <source>
        <dbReference type="Google" id="ProtNLM"/>
    </source>
</evidence>
<dbReference type="AlphaFoldDB" id="A0A4Y2CWA8"/>
<comment type="caution">
    <text evidence="1">The sequence shown here is derived from an EMBL/GenBank/DDBJ whole genome shotgun (WGS) entry which is preliminary data.</text>
</comment>
<name>A0A4Y2CWA8_ARAVE</name>
<proteinExistence type="predicted"/>
<dbReference type="InterPro" id="IPR052709">
    <property type="entry name" value="Transposase-MT_Hybrid"/>
</dbReference>
<organism evidence="1 2">
    <name type="scientific">Araneus ventricosus</name>
    <name type="common">Orbweaver spider</name>
    <name type="synonym">Epeira ventricosa</name>
    <dbReference type="NCBI Taxonomy" id="182803"/>
    <lineage>
        <taxon>Eukaryota</taxon>
        <taxon>Metazoa</taxon>
        <taxon>Ecdysozoa</taxon>
        <taxon>Arthropoda</taxon>
        <taxon>Chelicerata</taxon>
        <taxon>Arachnida</taxon>
        <taxon>Araneae</taxon>
        <taxon>Araneomorphae</taxon>
        <taxon>Entelegynae</taxon>
        <taxon>Araneoidea</taxon>
        <taxon>Araneidae</taxon>
        <taxon>Araneus</taxon>
    </lineage>
</organism>
<dbReference type="Gene3D" id="3.30.420.10">
    <property type="entry name" value="Ribonuclease H-like superfamily/Ribonuclease H"/>
    <property type="match status" value="1"/>
</dbReference>
<evidence type="ECO:0000313" key="2">
    <source>
        <dbReference type="Proteomes" id="UP000499080"/>
    </source>
</evidence>
<dbReference type="InterPro" id="IPR036397">
    <property type="entry name" value="RNaseH_sf"/>
</dbReference>
<sequence length="105" mass="12264">MVIAGTLLHDHARPHMELRIQQLLQRFRWELFDHPAYSPYLATSDYHLLQHLKRFLAKQHFSSDDDVQTDGSALRQRISLTQVCRNWSHGMTRASIPVVLMLRGS</sequence>
<dbReference type="PANTHER" id="PTHR46060">
    <property type="entry name" value="MARINER MOS1 TRANSPOSASE-LIKE PROTEIN"/>
    <property type="match status" value="1"/>
</dbReference>
<gene>
    <name evidence="1" type="ORF">AVEN_71454_1</name>
</gene>
<evidence type="ECO:0000313" key="1">
    <source>
        <dbReference type="EMBL" id="GBM08014.1"/>
    </source>
</evidence>
<dbReference type="OrthoDB" id="10042427at2759"/>
<dbReference type="PANTHER" id="PTHR46060:SF1">
    <property type="entry name" value="MARINER MOS1 TRANSPOSASE-LIKE PROTEIN"/>
    <property type="match status" value="1"/>
</dbReference>
<accession>A0A4Y2CWA8</accession>
<reference evidence="1 2" key="1">
    <citation type="journal article" date="2019" name="Sci. Rep.">
        <title>Orb-weaving spider Araneus ventricosus genome elucidates the spidroin gene catalogue.</title>
        <authorList>
            <person name="Kono N."/>
            <person name="Nakamura H."/>
            <person name="Ohtoshi R."/>
            <person name="Moran D.A.P."/>
            <person name="Shinohara A."/>
            <person name="Yoshida Y."/>
            <person name="Fujiwara M."/>
            <person name="Mori M."/>
            <person name="Tomita M."/>
            <person name="Arakawa K."/>
        </authorList>
    </citation>
    <scope>NUCLEOTIDE SEQUENCE [LARGE SCALE GENOMIC DNA]</scope>
</reference>